<gene>
    <name evidence="10" type="ORF">Cni_G09430</name>
</gene>
<dbReference type="AlphaFoldDB" id="A0AAQ3K2L3"/>
<proteinExistence type="inferred from homology"/>
<dbReference type="InterPro" id="IPR011598">
    <property type="entry name" value="bHLH_dom"/>
</dbReference>
<evidence type="ECO:0000256" key="1">
    <source>
        <dbReference type="ARBA" id="ARBA00004123"/>
    </source>
</evidence>
<sequence length="705" mass="79426">MAAPHAAACTLQQTLQAVVQSIQWTYSLFWQLCPQQGILVWGDGYYNGAIKTRKTVQPVEVSTEEAALQRSQQLRELYESLSTADANLPARRPCAALSPEDLTEAEWFYLMCISFSFPHGVGLPGKAFAKQRHIWLIRANEVDSKVFSRAILAKTVVCIPVMDGILELGNTEKVEEDIALIQHAKRFFMEYSNYDAHTKSALSEQSTSDPFTSTADHHPLFQQQAMLHQMHIAQDSGHAITHDYHYNTNVDGARDDDDDEQNHDDDDDDEGDEIEGSSRSELKAMRYGETATVEETVNNNNPTAEASELMQLDMSEDMRVGSISDCSNNLDMEEMPAAGVCDGQSSKNQQRQDEFYRNWHFLLDDLGNGYQQSLGTQVQEFSPEDAHYSETVSTIVRHNLKRWVDSTSYNSCLLHHYNSDKNSAFSKWSSKRSADHQCTLVSSSSQGSSSSASQRLLKNILLNIRDIHFKFGDDAGGSPEKIEGDNKLMQKCGSATQEEVSANHVLAERRRREKLKERFMVLRSLMDKASILADTIEYVKQLRRRIKDLESRNKQMESDWRLKSNEVLERPNHAKHQKNGSSNVNVVNYRSSLIDQQKRLGSPDKRKQLQSLDQRLTGNSISPTTNVHVSIMESDALLELQCCDRDGLLLKILHTLHELGLETTSLQFNSSNGVLDAVISSKVKEVQGKRAGIVDVKKAIHQIIL</sequence>
<name>A0AAQ3K2L3_9LILI</name>
<dbReference type="InterPro" id="IPR036638">
    <property type="entry name" value="HLH_DNA-bd_sf"/>
</dbReference>
<dbReference type="PROSITE" id="PS50888">
    <property type="entry name" value="BHLH"/>
    <property type="match status" value="1"/>
</dbReference>
<keyword evidence="5" id="KW-0804">Transcription</keyword>
<dbReference type="Gene3D" id="4.10.280.10">
    <property type="entry name" value="Helix-loop-helix DNA-binding domain"/>
    <property type="match status" value="1"/>
</dbReference>
<dbReference type="Pfam" id="PF14215">
    <property type="entry name" value="bHLH-MYC_N"/>
    <property type="match status" value="1"/>
</dbReference>
<keyword evidence="4" id="KW-0010">Activator</keyword>
<dbReference type="GO" id="GO:0046983">
    <property type="term" value="F:protein dimerization activity"/>
    <property type="evidence" value="ECO:0007669"/>
    <property type="project" value="InterPro"/>
</dbReference>
<dbReference type="SMART" id="SM00353">
    <property type="entry name" value="HLH"/>
    <property type="match status" value="1"/>
</dbReference>
<feature type="compositionally biased region" description="Acidic residues" evidence="8">
    <location>
        <begin position="254"/>
        <end position="275"/>
    </location>
</feature>
<evidence type="ECO:0000256" key="6">
    <source>
        <dbReference type="ARBA" id="ARBA00023242"/>
    </source>
</evidence>
<evidence type="ECO:0000256" key="3">
    <source>
        <dbReference type="ARBA" id="ARBA00023015"/>
    </source>
</evidence>
<dbReference type="InterPro" id="IPR025610">
    <property type="entry name" value="MYC/MYB_N"/>
</dbReference>
<evidence type="ECO:0000256" key="7">
    <source>
        <dbReference type="SAM" id="Coils"/>
    </source>
</evidence>
<evidence type="ECO:0000256" key="4">
    <source>
        <dbReference type="ARBA" id="ARBA00023159"/>
    </source>
</evidence>
<evidence type="ECO:0000256" key="2">
    <source>
        <dbReference type="ARBA" id="ARBA00005510"/>
    </source>
</evidence>
<evidence type="ECO:0000313" key="11">
    <source>
        <dbReference type="Proteomes" id="UP001327560"/>
    </source>
</evidence>
<dbReference type="InterPro" id="IPR054502">
    <property type="entry name" value="bHLH-TF_ACT-like_plant"/>
</dbReference>
<feature type="region of interest" description="Disordered" evidence="8">
    <location>
        <begin position="247"/>
        <end position="285"/>
    </location>
</feature>
<dbReference type="PANTHER" id="PTHR46266:SF4">
    <property type="entry name" value="TRANSCRIPTION FACTOR TT8"/>
    <property type="match status" value="1"/>
</dbReference>
<organism evidence="10 11">
    <name type="scientific">Canna indica</name>
    <name type="common">Indian-shot</name>
    <dbReference type="NCBI Taxonomy" id="4628"/>
    <lineage>
        <taxon>Eukaryota</taxon>
        <taxon>Viridiplantae</taxon>
        <taxon>Streptophyta</taxon>
        <taxon>Embryophyta</taxon>
        <taxon>Tracheophyta</taxon>
        <taxon>Spermatophyta</taxon>
        <taxon>Magnoliopsida</taxon>
        <taxon>Liliopsida</taxon>
        <taxon>Zingiberales</taxon>
        <taxon>Cannaceae</taxon>
        <taxon>Canna</taxon>
    </lineage>
</organism>
<evidence type="ECO:0000259" key="9">
    <source>
        <dbReference type="PROSITE" id="PS50888"/>
    </source>
</evidence>
<evidence type="ECO:0000256" key="5">
    <source>
        <dbReference type="ARBA" id="ARBA00023163"/>
    </source>
</evidence>
<keyword evidence="6" id="KW-0539">Nucleus</keyword>
<dbReference type="Pfam" id="PF22754">
    <property type="entry name" value="bHLH-TF_ACT-like_plant"/>
    <property type="match status" value="1"/>
</dbReference>
<dbReference type="Proteomes" id="UP001327560">
    <property type="component" value="Chromosome 3"/>
</dbReference>
<keyword evidence="7" id="KW-0175">Coiled coil</keyword>
<feature type="compositionally biased region" description="Basic and acidic residues" evidence="8">
    <location>
        <begin position="562"/>
        <end position="572"/>
    </location>
</feature>
<evidence type="ECO:0000313" key="10">
    <source>
        <dbReference type="EMBL" id="WOL00717.1"/>
    </source>
</evidence>
<dbReference type="Pfam" id="PF00010">
    <property type="entry name" value="HLH"/>
    <property type="match status" value="1"/>
</dbReference>
<keyword evidence="11" id="KW-1185">Reference proteome</keyword>
<comment type="similarity">
    <text evidence="2">Belongs to the bHLH protein family.</text>
</comment>
<feature type="region of interest" description="Disordered" evidence="8">
    <location>
        <begin position="562"/>
        <end position="582"/>
    </location>
</feature>
<feature type="coiled-coil region" evidence="7">
    <location>
        <begin position="532"/>
        <end position="559"/>
    </location>
</feature>
<protein>
    <submittedName>
        <fullName evidence="10">Basic helix-loop-helix protein A-like</fullName>
    </submittedName>
</protein>
<reference evidence="10 11" key="1">
    <citation type="submission" date="2023-10" db="EMBL/GenBank/DDBJ databases">
        <title>Chromosome-scale genome assembly provides insights into flower coloration mechanisms of Canna indica.</title>
        <authorList>
            <person name="Li C."/>
        </authorList>
    </citation>
    <scope>NUCLEOTIDE SEQUENCE [LARGE SCALE GENOMIC DNA]</scope>
    <source>
        <tissue evidence="10">Flower</tissue>
    </source>
</reference>
<evidence type="ECO:0000256" key="8">
    <source>
        <dbReference type="SAM" id="MobiDB-lite"/>
    </source>
</evidence>
<dbReference type="EMBL" id="CP136892">
    <property type="protein sequence ID" value="WOL00717.1"/>
    <property type="molecule type" value="Genomic_DNA"/>
</dbReference>
<dbReference type="PANTHER" id="PTHR46266">
    <property type="entry name" value="TRANSCRIPTION FACTOR TT8"/>
    <property type="match status" value="1"/>
</dbReference>
<comment type="subcellular location">
    <subcellularLocation>
        <location evidence="1">Nucleus</location>
    </subcellularLocation>
</comment>
<dbReference type="GO" id="GO:0005634">
    <property type="term" value="C:nucleus"/>
    <property type="evidence" value="ECO:0007669"/>
    <property type="project" value="UniProtKB-SubCell"/>
</dbReference>
<keyword evidence="3" id="KW-0805">Transcription regulation</keyword>
<feature type="compositionally biased region" description="Basic and acidic residues" evidence="8">
    <location>
        <begin position="276"/>
        <end position="285"/>
    </location>
</feature>
<dbReference type="SUPFAM" id="SSF47459">
    <property type="entry name" value="HLH, helix-loop-helix DNA-binding domain"/>
    <property type="match status" value="1"/>
</dbReference>
<feature type="domain" description="BHLH" evidence="9">
    <location>
        <begin position="499"/>
        <end position="549"/>
    </location>
</feature>
<accession>A0AAQ3K2L3</accession>